<dbReference type="AlphaFoldDB" id="A0A7W8EE35"/>
<evidence type="ECO:0000313" key="1">
    <source>
        <dbReference type="EMBL" id="MBB5074952.1"/>
    </source>
</evidence>
<reference evidence="1 2" key="1">
    <citation type="submission" date="2020-08" db="EMBL/GenBank/DDBJ databases">
        <title>Genomic Encyclopedia of Type Strains, Phase IV (KMG-IV): sequencing the most valuable type-strain genomes for metagenomic binning, comparative biology and taxonomic classification.</title>
        <authorList>
            <person name="Goeker M."/>
        </authorList>
    </citation>
    <scope>NUCLEOTIDE SEQUENCE [LARGE SCALE GENOMIC DNA]</scope>
    <source>
        <strain evidence="1 2">DSM 45385</strain>
    </source>
</reference>
<organism evidence="1 2">
    <name type="scientific">Nonomuraea endophytica</name>
    <dbReference type="NCBI Taxonomy" id="714136"/>
    <lineage>
        <taxon>Bacteria</taxon>
        <taxon>Bacillati</taxon>
        <taxon>Actinomycetota</taxon>
        <taxon>Actinomycetes</taxon>
        <taxon>Streptosporangiales</taxon>
        <taxon>Streptosporangiaceae</taxon>
        <taxon>Nonomuraea</taxon>
    </lineage>
</organism>
<keyword evidence="2" id="KW-1185">Reference proteome</keyword>
<sequence length="354" mass="39230">MTPLSLRQLNRTLLERHFLAERTGRSVIDVIRHVVVLQGQEPNWPYVGLWSRVAGFRRADLESLVADRTVVRSTMVRRTMHLADAADFAWLRPSVRPIVEVALTHPYYADEIAGVDLPALAEAGRAALTGRSLTRGALAEVLAERFPVPVPRRLADAVELLLPLVHTPPAAAWGRWGSPSGIEMALAEEWTGRPMEPGPALETLVLRYLAAYGPATVMDIQAWAGVTRLREIVDRLRPRLAVYKGPDGKDLFDLPGAPIADPDRPVPVRFLPAFDTALLGHRDRTRVISEEHRRQFAKGASGGVPMFLVDGFVRGTWSVAQQDVVVKPLTPLSEEEEAAVAEEARRLREFVRAQ</sequence>
<dbReference type="Pfam" id="PF06224">
    <property type="entry name" value="AlkZ-like"/>
    <property type="match status" value="1"/>
</dbReference>
<proteinExistence type="predicted"/>
<name>A0A7W8EE35_9ACTN</name>
<gene>
    <name evidence="1" type="ORF">HNR40_000398</name>
</gene>
<protein>
    <recommendedName>
        <fullName evidence="3">Winged helix DNA-binding domain-containing protein</fullName>
    </recommendedName>
</protein>
<evidence type="ECO:0000313" key="2">
    <source>
        <dbReference type="Proteomes" id="UP000568380"/>
    </source>
</evidence>
<evidence type="ECO:0008006" key="3">
    <source>
        <dbReference type="Google" id="ProtNLM"/>
    </source>
</evidence>
<comment type="caution">
    <text evidence="1">The sequence shown here is derived from an EMBL/GenBank/DDBJ whole genome shotgun (WGS) entry which is preliminary data.</text>
</comment>
<dbReference type="EMBL" id="JACHIN010000001">
    <property type="protein sequence ID" value="MBB5074952.1"/>
    <property type="molecule type" value="Genomic_DNA"/>
</dbReference>
<dbReference type="InterPro" id="IPR009351">
    <property type="entry name" value="AlkZ-like"/>
</dbReference>
<dbReference type="PANTHER" id="PTHR38479:SF2">
    <property type="entry name" value="WINGED HELIX DNA-BINDING DOMAIN-CONTAINING PROTEIN"/>
    <property type="match status" value="1"/>
</dbReference>
<dbReference type="Proteomes" id="UP000568380">
    <property type="component" value="Unassembled WGS sequence"/>
</dbReference>
<accession>A0A7W8EE35</accession>
<dbReference type="PANTHER" id="PTHR38479">
    <property type="entry name" value="LMO0824 PROTEIN"/>
    <property type="match status" value="1"/>
</dbReference>
<dbReference type="RefSeq" id="WP_184957925.1">
    <property type="nucleotide sequence ID" value="NZ_JACHIN010000001.1"/>
</dbReference>